<dbReference type="Gene3D" id="1.10.1660.10">
    <property type="match status" value="1"/>
</dbReference>
<proteinExistence type="predicted"/>
<protein>
    <submittedName>
        <fullName evidence="1">Chaperone modulator CbpM</fullName>
    </submittedName>
</protein>
<gene>
    <name evidence="1" type="ORF">ACFP1K_01410</name>
</gene>
<reference evidence="2" key="1">
    <citation type="journal article" date="2019" name="Int. J. Syst. Evol. Microbiol.">
        <title>The Global Catalogue of Microorganisms (GCM) 10K type strain sequencing project: providing services to taxonomists for standard genome sequencing and annotation.</title>
        <authorList>
            <consortium name="The Broad Institute Genomics Platform"/>
            <consortium name="The Broad Institute Genome Sequencing Center for Infectious Disease"/>
            <person name="Wu L."/>
            <person name="Ma J."/>
        </authorList>
    </citation>
    <scope>NUCLEOTIDE SEQUENCE [LARGE SCALE GENOMIC DNA]</scope>
    <source>
        <strain evidence="2">JCM 30346</strain>
    </source>
</reference>
<keyword evidence="2" id="KW-1185">Reference proteome</keyword>
<sequence>MTTALSRLPGLSLEQFARAGDLHPEQVRRLVQLGLLDPIAGPEPRFAPSQLAVLGRIERLHAGLCVNYASLGLVIDLLDRIAELEAALRRVPSRRRRW</sequence>
<accession>A0ABW1N8S5</accession>
<organism evidence="1 2">
    <name type="scientific">Sphaerisporangium aureirubrum</name>
    <dbReference type="NCBI Taxonomy" id="1544736"/>
    <lineage>
        <taxon>Bacteria</taxon>
        <taxon>Bacillati</taxon>
        <taxon>Actinomycetota</taxon>
        <taxon>Actinomycetes</taxon>
        <taxon>Streptosporangiales</taxon>
        <taxon>Streptosporangiaceae</taxon>
        <taxon>Sphaerisporangium</taxon>
    </lineage>
</organism>
<dbReference type="Pfam" id="PF13591">
    <property type="entry name" value="MerR_2"/>
    <property type="match status" value="1"/>
</dbReference>
<name>A0ABW1N8S5_9ACTN</name>
<evidence type="ECO:0000313" key="2">
    <source>
        <dbReference type="Proteomes" id="UP001596137"/>
    </source>
</evidence>
<dbReference type="RefSeq" id="WP_380746196.1">
    <property type="nucleotide sequence ID" value="NZ_JBHSRF010000001.1"/>
</dbReference>
<dbReference type="Proteomes" id="UP001596137">
    <property type="component" value="Unassembled WGS sequence"/>
</dbReference>
<comment type="caution">
    <text evidence="1">The sequence shown here is derived from an EMBL/GenBank/DDBJ whole genome shotgun (WGS) entry which is preliminary data.</text>
</comment>
<evidence type="ECO:0000313" key="1">
    <source>
        <dbReference type="EMBL" id="MFC6079798.1"/>
    </source>
</evidence>
<dbReference type="EMBL" id="JBHSRF010000001">
    <property type="protein sequence ID" value="MFC6079798.1"/>
    <property type="molecule type" value="Genomic_DNA"/>
</dbReference>